<name>A0A182J909_ANOAO</name>
<dbReference type="GO" id="GO:0016779">
    <property type="term" value="F:nucleotidyltransferase activity"/>
    <property type="evidence" value="ECO:0007669"/>
    <property type="project" value="UniProtKB-KW"/>
</dbReference>
<keyword evidence="7" id="KW-0812">Transmembrane</keyword>
<evidence type="ECO:0000313" key="8">
    <source>
        <dbReference type="EnsemblMetazoa" id="AATE013661-PA.1"/>
    </source>
</evidence>
<dbReference type="Pfam" id="PF00644">
    <property type="entry name" value="PARP"/>
    <property type="match status" value="1"/>
</dbReference>
<protein>
    <submittedName>
        <fullName evidence="8">Uncharacterized protein</fullName>
    </submittedName>
</protein>
<keyword evidence="1" id="KW-0328">Glycosyltransferase</keyword>
<dbReference type="InterPro" id="IPR051838">
    <property type="entry name" value="ARTD_PARP"/>
</dbReference>
<sequence>LFTIAPLLTCSIYKFTFVLRFVSCRILCSTAKVCTQVQSDLRSVRFGKSVSDTAAYRISMEPSNEAKRLLLVESIARDPPAADLRLSLFVSAARSFRYDSCLQPFPPKFIVNGEKNIDQLCRVIETIPPVAELAAGLEGIDESTIGLLYWILCQQAHPLLRTVSKAKHDEVLAKCVCHAKYQQPSHIFEVIHRTDQSSERNFRENAIDFRTRHAYHGSRLFNFHSIMHYGLQQHLNKVSLFGEGIYLSAELQVSQMFSPNGSGWNRSILGTHLACIALCEYVDNPNYVKCQEETHPPAAEASTTTTATASDGPSIMTASLTGNNNIPERYILIKNNELVQVRYLLLYGTTKDTNTALNVLQSGAPDPVYVPAQQPAYNLRRPPSRFVKWVADNKGFVLIGGYVGLLLIVGFINSRNAHYVKEMFLQKLNHVYNSVLGYRPNGEQ</sequence>
<dbReference type="PROSITE" id="PS51059">
    <property type="entry name" value="PARP_CATALYTIC"/>
    <property type="match status" value="1"/>
</dbReference>
<feature type="region of interest" description="Disordered" evidence="6">
    <location>
        <begin position="295"/>
        <end position="314"/>
    </location>
</feature>
<proteinExistence type="inferred from homology"/>
<keyword evidence="7" id="KW-1133">Transmembrane helix</keyword>
<evidence type="ECO:0000256" key="6">
    <source>
        <dbReference type="SAM" id="MobiDB-lite"/>
    </source>
</evidence>
<comment type="similarity">
    <text evidence="5">Belongs to the ARTD/PARP family.</text>
</comment>
<keyword evidence="2" id="KW-0808">Transferase</keyword>
<dbReference type="EnsemblMetazoa" id="AATE013661-RA">
    <property type="protein sequence ID" value="AATE013661-PA.1"/>
    <property type="gene ID" value="AATE013661"/>
</dbReference>
<dbReference type="InterPro" id="IPR012317">
    <property type="entry name" value="Poly(ADP-ribose)pol_cat_dom"/>
</dbReference>
<dbReference type="InterPro" id="IPR041400">
    <property type="entry name" value="PARP16_N"/>
</dbReference>
<keyword evidence="3" id="KW-0548">Nucleotidyltransferase</keyword>
<evidence type="ECO:0000256" key="5">
    <source>
        <dbReference type="ARBA" id="ARBA00024347"/>
    </source>
</evidence>
<dbReference type="SUPFAM" id="SSF56399">
    <property type="entry name" value="ADP-ribosylation"/>
    <property type="match status" value="1"/>
</dbReference>
<evidence type="ECO:0000256" key="7">
    <source>
        <dbReference type="SAM" id="Phobius"/>
    </source>
</evidence>
<evidence type="ECO:0000256" key="3">
    <source>
        <dbReference type="ARBA" id="ARBA00022695"/>
    </source>
</evidence>
<reference evidence="8" key="1">
    <citation type="submission" date="2022-08" db="UniProtKB">
        <authorList>
            <consortium name="EnsemblMetazoa"/>
        </authorList>
    </citation>
    <scope>IDENTIFICATION</scope>
    <source>
        <strain evidence="8">EBRO</strain>
    </source>
</reference>
<dbReference type="Pfam" id="PF18084">
    <property type="entry name" value="ARTD15_N"/>
    <property type="match status" value="1"/>
</dbReference>
<organism evidence="8">
    <name type="scientific">Anopheles atroparvus</name>
    <name type="common">European mosquito</name>
    <dbReference type="NCBI Taxonomy" id="41427"/>
    <lineage>
        <taxon>Eukaryota</taxon>
        <taxon>Metazoa</taxon>
        <taxon>Ecdysozoa</taxon>
        <taxon>Arthropoda</taxon>
        <taxon>Hexapoda</taxon>
        <taxon>Insecta</taxon>
        <taxon>Pterygota</taxon>
        <taxon>Neoptera</taxon>
        <taxon>Endopterygota</taxon>
        <taxon>Diptera</taxon>
        <taxon>Nematocera</taxon>
        <taxon>Culicoidea</taxon>
        <taxon>Culicidae</taxon>
        <taxon>Anophelinae</taxon>
        <taxon>Anopheles</taxon>
    </lineage>
</organism>
<keyword evidence="7" id="KW-0472">Membrane</keyword>
<dbReference type="PANTHER" id="PTHR21328">
    <property type="entry name" value="POLY ADP-RIBOSE POLYMERASE FAMILY, MEMBER PARP"/>
    <property type="match status" value="1"/>
</dbReference>
<dbReference type="Gene3D" id="3.90.228.10">
    <property type="match status" value="1"/>
</dbReference>
<keyword evidence="4" id="KW-0520">NAD</keyword>
<evidence type="ECO:0000256" key="1">
    <source>
        <dbReference type="ARBA" id="ARBA00022676"/>
    </source>
</evidence>
<dbReference type="GO" id="GO:0003950">
    <property type="term" value="F:NAD+ poly-ADP-ribosyltransferase activity"/>
    <property type="evidence" value="ECO:0007669"/>
    <property type="project" value="UniProtKB-UniRule"/>
</dbReference>
<dbReference type="STRING" id="41427.A0A182J909"/>
<dbReference type="AlphaFoldDB" id="A0A182J909"/>
<feature type="transmembrane region" description="Helical" evidence="7">
    <location>
        <begin position="395"/>
        <end position="413"/>
    </location>
</feature>
<evidence type="ECO:0000256" key="2">
    <source>
        <dbReference type="ARBA" id="ARBA00022679"/>
    </source>
</evidence>
<evidence type="ECO:0000256" key="4">
    <source>
        <dbReference type="ARBA" id="ARBA00023027"/>
    </source>
</evidence>
<dbReference type="VEuPathDB" id="VectorBase:AATE013661"/>
<accession>A0A182J909</accession>
<feature type="compositionally biased region" description="Low complexity" evidence="6">
    <location>
        <begin position="298"/>
        <end position="310"/>
    </location>
</feature>